<feature type="region of interest" description="Disordered" evidence="1">
    <location>
        <begin position="66"/>
        <end position="87"/>
    </location>
</feature>
<dbReference type="AlphaFoldDB" id="A0AAF3E861"/>
<feature type="domain" description="BZIP" evidence="2">
    <location>
        <begin position="63"/>
        <end position="126"/>
    </location>
</feature>
<dbReference type="GO" id="GO:0000981">
    <property type="term" value="F:DNA-binding transcription factor activity, RNA polymerase II-specific"/>
    <property type="evidence" value="ECO:0007669"/>
    <property type="project" value="TreeGrafter"/>
</dbReference>
<keyword evidence="3" id="KW-1185">Reference proteome</keyword>
<dbReference type="PANTHER" id="PTHR23334:SF20">
    <property type="entry name" value="BASIC LEUCINE ZIPPER 24"/>
    <property type="match status" value="1"/>
</dbReference>
<dbReference type="GO" id="GO:0000978">
    <property type="term" value="F:RNA polymerase II cis-regulatory region sequence-specific DNA binding"/>
    <property type="evidence" value="ECO:0007669"/>
    <property type="project" value="TreeGrafter"/>
</dbReference>
<accession>A0AAF3E861</accession>
<proteinExistence type="predicted"/>
<dbReference type="WBParaSite" id="MBELARI_LOCUS10100">
    <property type="protein sequence ID" value="MBELARI_LOCUS10100"/>
    <property type="gene ID" value="MBELARI_LOCUS10100"/>
</dbReference>
<sequence length="134" mass="15776">MNSFSNLANPENPYQTTHIPCDPFQNLQQPVYSTTFHQEFPAINCSENFLYSPQKFFASADAEKRYREKRSRNNQAAQKSRKVRKEREKQAVYRVTILEQENQSLKLQLDQVKQQLHYATQRLIQINAPLNNSL</sequence>
<evidence type="ECO:0000259" key="2">
    <source>
        <dbReference type="PROSITE" id="PS50217"/>
    </source>
</evidence>
<dbReference type="PANTHER" id="PTHR23334">
    <property type="entry name" value="CCAAT/ENHANCER BINDING PROTEIN"/>
    <property type="match status" value="1"/>
</dbReference>
<evidence type="ECO:0000313" key="3">
    <source>
        <dbReference type="Proteomes" id="UP000887575"/>
    </source>
</evidence>
<dbReference type="InterPro" id="IPR031106">
    <property type="entry name" value="C/EBP"/>
</dbReference>
<evidence type="ECO:0000313" key="4">
    <source>
        <dbReference type="WBParaSite" id="MBELARI_LOCUS10100"/>
    </source>
</evidence>
<dbReference type="SMART" id="SM00338">
    <property type="entry name" value="BRLZ"/>
    <property type="match status" value="1"/>
</dbReference>
<reference evidence="4" key="1">
    <citation type="submission" date="2024-02" db="UniProtKB">
        <authorList>
            <consortium name="WormBaseParasite"/>
        </authorList>
    </citation>
    <scope>IDENTIFICATION</scope>
</reference>
<protein>
    <submittedName>
        <fullName evidence="4">BZIP domain-containing protein</fullName>
    </submittedName>
</protein>
<dbReference type="Pfam" id="PF07716">
    <property type="entry name" value="bZIP_2"/>
    <property type="match status" value="1"/>
</dbReference>
<evidence type="ECO:0000256" key="1">
    <source>
        <dbReference type="SAM" id="MobiDB-lite"/>
    </source>
</evidence>
<dbReference type="PROSITE" id="PS50217">
    <property type="entry name" value="BZIP"/>
    <property type="match status" value="1"/>
</dbReference>
<dbReference type="CDD" id="cd14695">
    <property type="entry name" value="bZIP_HLF"/>
    <property type="match status" value="1"/>
</dbReference>
<organism evidence="3 4">
    <name type="scientific">Mesorhabditis belari</name>
    <dbReference type="NCBI Taxonomy" id="2138241"/>
    <lineage>
        <taxon>Eukaryota</taxon>
        <taxon>Metazoa</taxon>
        <taxon>Ecdysozoa</taxon>
        <taxon>Nematoda</taxon>
        <taxon>Chromadorea</taxon>
        <taxon>Rhabditida</taxon>
        <taxon>Rhabditina</taxon>
        <taxon>Rhabditomorpha</taxon>
        <taxon>Rhabditoidea</taxon>
        <taxon>Rhabditidae</taxon>
        <taxon>Mesorhabditinae</taxon>
        <taxon>Mesorhabditis</taxon>
    </lineage>
</organism>
<name>A0AAF3E861_9BILA</name>
<dbReference type="SUPFAM" id="SSF57959">
    <property type="entry name" value="Leucine zipper domain"/>
    <property type="match status" value="1"/>
</dbReference>
<dbReference type="Proteomes" id="UP000887575">
    <property type="component" value="Unassembled WGS sequence"/>
</dbReference>
<dbReference type="InterPro" id="IPR046347">
    <property type="entry name" value="bZIP_sf"/>
</dbReference>
<dbReference type="Gene3D" id="1.20.5.170">
    <property type="match status" value="1"/>
</dbReference>
<dbReference type="InterPro" id="IPR004827">
    <property type="entry name" value="bZIP"/>
</dbReference>
<dbReference type="GO" id="GO:0006351">
    <property type="term" value="P:DNA-templated transcription"/>
    <property type="evidence" value="ECO:0007669"/>
    <property type="project" value="InterPro"/>
</dbReference>